<evidence type="ECO:0000256" key="5">
    <source>
        <dbReference type="ARBA" id="ARBA00022692"/>
    </source>
</evidence>
<evidence type="ECO:0000256" key="2">
    <source>
        <dbReference type="ARBA" id="ARBA00022448"/>
    </source>
</evidence>
<comment type="function">
    <text evidence="9">Part of the tripartite ATP-independent periplasmic (TRAP) transport system.</text>
</comment>
<gene>
    <name evidence="11" type="ORF">SAMN04487991_2617</name>
</gene>
<keyword evidence="6 9" id="KW-1133">Transmembrane helix</keyword>
<dbReference type="OrthoDB" id="4964541at2"/>
<evidence type="ECO:0000259" key="10">
    <source>
        <dbReference type="Pfam" id="PF04290"/>
    </source>
</evidence>
<organism evidence="11 12">
    <name type="scientific">Celeribacter neptunius</name>
    <dbReference type="NCBI Taxonomy" id="588602"/>
    <lineage>
        <taxon>Bacteria</taxon>
        <taxon>Pseudomonadati</taxon>
        <taxon>Pseudomonadota</taxon>
        <taxon>Alphaproteobacteria</taxon>
        <taxon>Rhodobacterales</taxon>
        <taxon>Roseobacteraceae</taxon>
        <taxon>Celeribacter</taxon>
    </lineage>
</organism>
<comment type="subcellular location">
    <subcellularLocation>
        <location evidence="1 9">Cell inner membrane</location>
        <topology evidence="1 9">Multi-pass membrane protein</topology>
    </subcellularLocation>
</comment>
<dbReference type="Pfam" id="PF04290">
    <property type="entry name" value="DctQ"/>
    <property type="match status" value="1"/>
</dbReference>
<keyword evidence="7 9" id="KW-0472">Membrane</keyword>
<sequence length="166" mass="18137">MPADRLLTAILTRADKGTRLIVMLGAATMIIVVSAQVVMRYVFNGSFDWADEVSRIAFVWTTFLAIPLGVRDGSHVGITLLVDRLPVRTRDLIARLMNLLAAAMMLVVFWTSIEVAAATWSERLGAINMTSSVFFIPVILASAHSALHLLQSALKPVPRHPIEAVS</sequence>
<dbReference type="InterPro" id="IPR055348">
    <property type="entry name" value="DctQ"/>
</dbReference>
<dbReference type="EMBL" id="FORH01000005">
    <property type="protein sequence ID" value="SFJ67219.1"/>
    <property type="molecule type" value="Genomic_DNA"/>
</dbReference>
<keyword evidence="3" id="KW-1003">Cell membrane</keyword>
<evidence type="ECO:0000313" key="12">
    <source>
        <dbReference type="Proteomes" id="UP000199630"/>
    </source>
</evidence>
<proteinExistence type="inferred from homology"/>
<keyword evidence="4 9" id="KW-0997">Cell inner membrane</keyword>
<feature type="transmembrane region" description="Helical" evidence="9">
    <location>
        <begin position="20"/>
        <end position="43"/>
    </location>
</feature>
<evidence type="ECO:0000256" key="6">
    <source>
        <dbReference type="ARBA" id="ARBA00022989"/>
    </source>
</evidence>
<dbReference type="InterPro" id="IPR007387">
    <property type="entry name" value="TRAP_DctQ"/>
</dbReference>
<dbReference type="STRING" id="588602.SAMN04487991_2617"/>
<dbReference type="RefSeq" id="WP_090061157.1">
    <property type="nucleotide sequence ID" value="NZ_FORH01000005.1"/>
</dbReference>
<accession>A0A1I3TA53</accession>
<dbReference type="GO" id="GO:0022857">
    <property type="term" value="F:transmembrane transporter activity"/>
    <property type="evidence" value="ECO:0007669"/>
    <property type="project" value="UniProtKB-UniRule"/>
</dbReference>
<dbReference type="PANTHER" id="PTHR35011:SF2">
    <property type="entry name" value="2,3-DIKETO-L-GULONATE TRAP TRANSPORTER SMALL PERMEASE PROTEIN YIAM"/>
    <property type="match status" value="1"/>
</dbReference>
<keyword evidence="5 9" id="KW-0812">Transmembrane</keyword>
<feature type="transmembrane region" description="Helical" evidence="9">
    <location>
        <begin position="133"/>
        <end position="150"/>
    </location>
</feature>
<comment type="similarity">
    <text evidence="8 9">Belongs to the TRAP transporter small permease family.</text>
</comment>
<dbReference type="AlphaFoldDB" id="A0A1I3TA53"/>
<name>A0A1I3TA53_9RHOB</name>
<evidence type="ECO:0000256" key="9">
    <source>
        <dbReference type="RuleBase" id="RU369079"/>
    </source>
</evidence>
<keyword evidence="12" id="KW-1185">Reference proteome</keyword>
<evidence type="ECO:0000256" key="4">
    <source>
        <dbReference type="ARBA" id="ARBA00022519"/>
    </source>
</evidence>
<feature type="domain" description="Tripartite ATP-independent periplasmic transporters DctQ component" evidence="10">
    <location>
        <begin position="29"/>
        <end position="156"/>
    </location>
</feature>
<feature type="transmembrane region" description="Helical" evidence="9">
    <location>
        <begin position="55"/>
        <end position="71"/>
    </location>
</feature>
<evidence type="ECO:0000256" key="3">
    <source>
        <dbReference type="ARBA" id="ARBA00022475"/>
    </source>
</evidence>
<evidence type="ECO:0000256" key="7">
    <source>
        <dbReference type="ARBA" id="ARBA00023136"/>
    </source>
</evidence>
<dbReference type="GO" id="GO:0015740">
    <property type="term" value="P:C4-dicarboxylate transport"/>
    <property type="evidence" value="ECO:0007669"/>
    <property type="project" value="TreeGrafter"/>
</dbReference>
<dbReference type="Proteomes" id="UP000199630">
    <property type="component" value="Unassembled WGS sequence"/>
</dbReference>
<reference evidence="12" key="1">
    <citation type="submission" date="2016-10" db="EMBL/GenBank/DDBJ databases">
        <authorList>
            <person name="Varghese N."/>
            <person name="Submissions S."/>
        </authorList>
    </citation>
    <scope>NUCLEOTIDE SEQUENCE [LARGE SCALE GENOMIC DNA]</scope>
    <source>
        <strain evidence="12">DSM 26471</strain>
    </source>
</reference>
<dbReference type="GO" id="GO:0005886">
    <property type="term" value="C:plasma membrane"/>
    <property type="evidence" value="ECO:0007669"/>
    <property type="project" value="UniProtKB-SubCell"/>
</dbReference>
<dbReference type="PANTHER" id="PTHR35011">
    <property type="entry name" value="2,3-DIKETO-L-GULONATE TRAP TRANSPORTER SMALL PERMEASE PROTEIN YIAM"/>
    <property type="match status" value="1"/>
</dbReference>
<protein>
    <recommendedName>
        <fullName evidence="9">TRAP transporter small permease protein</fullName>
    </recommendedName>
</protein>
<evidence type="ECO:0000313" key="11">
    <source>
        <dbReference type="EMBL" id="SFJ67219.1"/>
    </source>
</evidence>
<feature type="transmembrane region" description="Helical" evidence="9">
    <location>
        <begin position="92"/>
        <end position="113"/>
    </location>
</feature>
<evidence type="ECO:0000256" key="8">
    <source>
        <dbReference type="ARBA" id="ARBA00038436"/>
    </source>
</evidence>
<keyword evidence="2 9" id="KW-0813">Transport</keyword>
<comment type="subunit">
    <text evidence="9">The complex comprises the extracytoplasmic solute receptor protein and the two transmembrane proteins.</text>
</comment>
<evidence type="ECO:0000256" key="1">
    <source>
        <dbReference type="ARBA" id="ARBA00004429"/>
    </source>
</evidence>